<reference evidence="2" key="3">
    <citation type="submission" date="2025-09" db="UniProtKB">
        <authorList>
            <consortium name="Ensembl"/>
        </authorList>
    </citation>
    <scope>IDENTIFICATION</scope>
</reference>
<feature type="transmembrane region" description="Helical" evidence="1">
    <location>
        <begin position="220"/>
        <end position="242"/>
    </location>
</feature>
<evidence type="ECO:0000313" key="3">
    <source>
        <dbReference type="Proteomes" id="UP000028761"/>
    </source>
</evidence>
<proteinExistence type="predicted"/>
<dbReference type="PANTHER" id="PTHR12138:SF152">
    <property type="entry name" value="C2H2-TYPE DOMAIN-CONTAINING PROTEIN"/>
    <property type="match status" value="1"/>
</dbReference>
<protein>
    <submittedName>
        <fullName evidence="2">Uncharacterized protein</fullName>
    </submittedName>
</protein>
<keyword evidence="3" id="KW-1185">Reference proteome</keyword>
<dbReference type="GeneTree" id="ENSGT01150000286943"/>
<evidence type="ECO:0000256" key="1">
    <source>
        <dbReference type="SAM" id="Phobius"/>
    </source>
</evidence>
<dbReference type="AlphaFoldDB" id="A0A8I5N5R3"/>
<accession>A0A8I5N5R3</accession>
<reference evidence="2" key="2">
    <citation type="submission" date="2025-08" db="UniProtKB">
        <authorList>
            <consortium name="Ensembl"/>
        </authorList>
    </citation>
    <scope>IDENTIFICATION</scope>
</reference>
<organism evidence="2 3">
    <name type="scientific">Papio anubis</name>
    <name type="common">Olive baboon</name>
    <dbReference type="NCBI Taxonomy" id="9555"/>
    <lineage>
        <taxon>Eukaryota</taxon>
        <taxon>Metazoa</taxon>
        <taxon>Chordata</taxon>
        <taxon>Craniata</taxon>
        <taxon>Vertebrata</taxon>
        <taxon>Euteleostomi</taxon>
        <taxon>Mammalia</taxon>
        <taxon>Eutheria</taxon>
        <taxon>Euarchontoglires</taxon>
        <taxon>Primates</taxon>
        <taxon>Haplorrhini</taxon>
        <taxon>Catarrhini</taxon>
        <taxon>Cercopithecidae</taxon>
        <taxon>Cercopithecinae</taxon>
        <taxon>Papio</taxon>
    </lineage>
</organism>
<name>A0A8I5N5R3_PAPAN</name>
<keyword evidence="1" id="KW-0812">Transmembrane</keyword>
<keyword evidence="1" id="KW-1133">Transmembrane helix</keyword>
<dbReference type="Ensembl" id="ENSPANT00000061613.1">
    <property type="protein sequence ID" value="ENSPANP00000055560.1"/>
    <property type="gene ID" value="ENSPANG00000041254.1"/>
</dbReference>
<dbReference type="PRINTS" id="PR02045">
    <property type="entry name" value="F138DOMAIN"/>
</dbReference>
<evidence type="ECO:0000313" key="2">
    <source>
        <dbReference type="Ensembl" id="ENSPANP00000055560.1"/>
    </source>
</evidence>
<sequence length="282" mass="31532">ARKRASLSFHHLRQGPAIFTSFVVECHRLRRGRAFSLLLLLHFFCFHFRPFGRICASHRGCDGLAWAQRPDNKICFFFFLRQNLILSPRLVCNGAISAYCNLCLPDSSDSPGSASGVAWIKGVHHHAWLIFFFVFLVVTGFRHVGQVGLKLLTSGDPPPASAFQSAGTTGVHHCAQLIFVVLVEMGFRHVGQAGLELLASSNSPTLASQSAGITGMSHGAQPFFCILNPMIYFWIFIGYFLWKVMNKHISEEISNGDIYRDEKKNADVAEGCDRKRFRIILD</sequence>
<feature type="transmembrane region" description="Helical" evidence="1">
    <location>
        <begin position="127"/>
        <end position="145"/>
    </location>
</feature>
<dbReference type="PANTHER" id="PTHR12138">
    <property type="entry name" value="PRIMATE-EXPANDED PROTEIN FAMILY"/>
    <property type="match status" value="1"/>
</dbReference>
<reference evidence="2 3" key="1">
    <citation type="submission" date="2012-03" db="EMBL/GenBank/DDBJ databases">
        <title>Whole Genome Assembly of Papio anubis.</title>
        <authorList>
            <person name="Liu Y.L."/>
            <person name="Abraham K.A."/>
            <person name="Akbar H.A."/>
            <person name="Ali S.A."/>
            <person name="Anosike U.A."/>
            <person name="Aqrawi P.A."/>
            <person name="Arias F.A."/>
            <person name="Attaway T.A."/>
            <person name="Awwad R.A."/>
            <person name="Babu C.B."/>
            <person name="Bandaranaike D.B."/>
            <person name="Battles P.B."/>
            <person name="Bell A.B."/>
            <person name="Beltran B.B."/>
            <person name="Berhane-Mersha D.B."/>
            <person name="Bess C.B."/>
            <person name="Bickham C.B."/>
            <person name="Bolden T.B."/>
            <person name="Carter K.C."/>
            <person name="Chau D.C."/>
            <person name="Chavez A.C."/>
            <person name="Clerc-Blankenburg K.C."/>
            <person name="Coyle M.C."/>
            <person name="Dao M.D."/>
            <person name="Davila M.L.D."/>
            <person name="Davy-Carroll L.D."/>
            <person name="Denson S.D."/>
            <person name="Dinh H.D."/>
            <person name="Fernandez S.F."/>
            <person name="Fernando P.F."/>
            <person name="Forbes L.F."/>
            <person name="Francis C.F."/>
            <person name="Francisco L.F."/>
            <person name="Fu Q.F."/>
            <person name="Garcia-Iii R.G."/>
            <person name="Garrett T.G."/>
            <person name="Gross S.G."/>
            <person name="Gubbala S.G."/>
            <person name="Hirani K.H."/>
            <person name="Hogues M.H."/>
            <person name="Hollins B.H."/>
            <person name="Jackson L.J."/>
            <person name="Javaid M.J."/>
            <person name="Jhangiani S.J."/>
            <person name="Johnson A.J."/>
            <person name="Johnson B.J."/>
            <person name="Jones J.J."/>
            <person name="Joshi V.J."/>
            <person name="Kalu J.K."/>
            <person name="Khan N.K."/>
            <person name="Korchina V.K."/>
            <person name="Kovar C.K."/>
            <person name="Lago L.L."/>
            <person name="Lara F.L."/>
            <person name="Le T.-K.L."/>
            <person name="Lee S.L."/>
            <person name="Legall-Iii F.L."/>
            <person name="Lemon S.L."/>
            <person name="Liu J.L."/>
            <person name="Liu Y.-S.L."/>
            <person name="Liyanage D.L."/>
            <person name="Lopez J.L."/>
            <person name="Lorensuhewa L.L."/>
            <person name="Mata R.M."/>
            <person name="Mathew T.M."/>
            <person name="Mercado C.M."/>
            <person name="Mercado I.M."/>
            <person name="Morales K.M."/>
            <person name="Morgan M.M."/>
            <person name="Munidasa M.M."/>
            <person name="Ngo D.N."/>
            <person name="Nguyen L.N."/>
            <person name="Nguyen T.N."/>
            <person name="Nguyen N.N."/>
            <person name="Obregon M.O."/>
            <person name="Okwuonu G.O."/>
            <person name="Ongeri F.O."/>
            <person name="Onwere C.O."/>
            <person name="Osifeso I.O."/>
            <person name="Parra A.P."/>
            <person name="Patil S.P."/>
            <person name="Perez A.P."/>
            <person name="Perez Y.P."/>
            <person name="Pham C.P."/>
            <person name="Pu L.-L.P."/>
            <person name="Puazo M.P."/>
            <person name="Quiroz J.Q."/>
            <person name="Rouhana J.R."/>
            <person name="Ruiz M.R."/>
            <person name="Ruiz S.-J.R."/>
            <person name="Saada N.S."/>
            <person name="Santibanez J.S."/>
            <person name="Scheel M.S."/>
            <person name="Schneider B.S."/>
            <person name="Simmons D.S."/>
            <person name="Sisson I.S."/>
            <person name="Tang L.-Y.T."/>
            <person name="Thornton R.T."/>
            <person name="Tisius J.T."/>
            <person name="Toledanes G.T."/>
            <person name="Trejos Z.T."/>
            <person name="Usmani K.U."/>
            <person name="Varghese R.V."/>
            <person name="Vattathil S.V."/>
            <person name="Vee V.V."/>
            <person name="Walker D.W."/>
            <person name="Weissenberger G.W."/>
            <person name="White C.W."/>
            <person name="Williams A.W."/>
            <person name="Woodworth J.W."/>
            <person name="Wright R.W."/>
            <person name="Zhu Y.Z."/>
            <person name="Han Y.H."/>
            <person name="Newsham I.N."/>
            <person name="Nazareth L.N."/>
            <person name="Worley K.W."/>
            <person name="Muzny D.M."/>
            <person name="Rogers J.R."/>
            <person name="Gibbs R.G."/>
        </authorList>
    </citation>
    <scope>NUCLEOTIDE SEQUENCE [LARGE SCALE GENOMIC DNA]</scope>
</reference>
<dbReference type="Proteomes" id="UP000028761">
    <property type="component" value="Chromosome 11"/>
</dbReference>
<keyword evidence="1" id="KW-0472">Membrane</keyword>